<dbReference type="SMART" id="SM00327">
    <property type="entry name" value="VWA"/>
    <property type="match status" value="1"/>
</dbReference>
<accession>A0A6B9ZKG2</accession>
<dbReference type="InterPro" id="IPR036465">
    <property type="entry name" value="vWFA_dom_sf"/>
</dbReference>
<dbReference type="Gene3D" id="3.40.50.410">
    <property type="entry name" value="von Willebrand factor, type A domain"/>
    <property type="match status" value="1"/>
</dbReference>
<feature type="domain" description="VWFA" evidence="1">
    <location>
        <begin position="5"/>
        <end position="181"/>
    </location>
</feature>
<dbReference type="PROSITE" id="PS50234">
    <property type="entry name" value="VWFA"/>
    <property type="match status" value="1"/>
</dbReference>
<dbReference type="KEGG" id="chih:GWR21_21425"/>
<dbReference type="AlphaFoldDB" id="A0A6B9ZKG2"/>
<dbReference type="Proteomes" id="UP000476411">
    <property type="component" value="Chromosome"/>
</dbReference>
<dbReference type="RefSeq" id="WP_162333726.1">
    <property type="nucleotide sequence ID" value="NZ_CP048113.1"/>
</dbReference>
<keyword evidence="3" id="KW-1185">Reference proteome</keyword>
<evidence type="ECO:0000259" key="1">
    <source>
        <dbReference type="PROSITE" id="PS50234"/>
    </source>
</evidence>
<dbReference type="SUPFAM" id="SSF53300">
    <property type="entry name" value="vWA-like"/>
    <property type="match status" value="1"/>
</dbReference>
<dbReference type="InterPro" id="IPR002035">
    <property type="entry name" value="VWF_A"/>
</dbReference>
<organism evidence="2 3">
    <name type="scientific">Chitinophaga agri</name>
    <dbReference type="NCBI Taxonomy" id="2703787"/>
    <lineage>
        <taxon>Bacteria</taxon>
        <taxon>Pseudomonadati</taxon>
        <taxon>Bacteroidota</taxon>
        <taxon>Chitinophagia</taxon>
        <taxon>Chitinophagales</taxon>
        <taxon>Chitinophagaceae</taxon>
        <taxon>Chitinophaga</taxon>
    </lineage>
</organism>
<dbReference type="EMBL" id="CP048113">
    <property type="protein sequence ID" value="QHS62071.1"/>
    <property type="molecule type" value="Genomic_DNA"/>
</dbReference>
<dbReference type="InterPro" id="IPR011392">
    <property type="entry name" value="Tellurite-R_TerY"/>
</dbReference>
<name>A0A6B9ZKG2_9BACT</name>
<reference evidence="2 3" key="1">
    <citation type="submission" date="2020-01" db="EMBL/GenBank/DDBJ databases">
        <title>Complete genome sequence of Chitinophaga sp. H33E-04 isolated from quinoa roots.</title>
        <authorList>
            <person name="Weon H.-Y."/>
            <person name="Lee S.A."/>
        </authorList>
    </citation>
    <scope>NUCLEOTIDE SEQUENCE [LARGE SCALE GENOMIC DNA]</scope>
    <source>
        <strain evidence="2 3">H33E-04</strain>
    </source>
</reference>
<evidence type="ECO:0000313" key="3">
    <source>
        <dbReference type="Proteomes" id="UP000476411"/>
    </source>
</evidence>
<protein>
    <submittedName>
        <fullName evidence="2">VWA domain-containing protein</fullName>
    </submittedName>
</protein>
<proteinExistence type="predicted"/>
<gene>
    <name evidence="2" type="ORF">GWR21_21425</name>
</gene>
<dbReference type="Pfam" id="PF00092">
    <property type="entry name" value="VWA"/>
    <property type="match status" value="1"/>
</dbReference>
<dbReference type="PIRSF" id="PIRSF020634">
    <property type="entry name" value="TerY_vWA"/>
    <property type="match status" value="1"/>
</dbReference>
<evidence type="ECO:0000313" key="2">
    <source>
        <dbReference type="EMBL" id="QHS62071.1"/>
    </source>
</evidence>
<sequence length="211" mass="22962">MRRLPVYLLLDTSGSMRGERIEAVKNGLQVLVSKLRQDPFALESVWISIITFDREVKQLLPLTALESLQLPEITTPESGPTNMGAALEMLCSKLESEVAKGNDTQKGDWRPLLFLMTDGKPSDLAAFREVVPKVKRQNLGALVACAAGAEAQDSFLKELTDTVVHLDTADSSTLMSFFKWVSASIGTGNKSAGTTEEIQLPPPPAEVHVII</sequence>